<dbReference type="KEGG" id="ehx:EMIHUDRAFT_56761"/>
<dbReference type="eggNOG" id="KOG0552">
    <property type="taxonomic scope" value="Eukaryota"/>
</dbReference>
<dbReference type="Gene3D" id="3.10.50.40">
    <property type="match status" value="1"/>
</dbReference>
<reference evidence="4" key="1">
    <citation type="journal article" date="2013" name="Nature">
        <title>Pan genome of the phytoplankton Emiliania underpins its global distribution.</title>
        <authorList>
            <person name="Read B.A."/>
            <person name="Kegel J."/>
            <person name="Klute M.J."/>
            <person name="Kuo A."/>
            <person name="Lefebvre S.C."/>
            <person name="Maumus F."/>
            <person name="Mayer C."/>
            <person name="Miller J."/>
            <person name="Monier A."/>
            <person name="Salamov A."/>
            <person name="Young J."/>
            <person name="Aguilar M."/>
            <person name="Claverie J.M."/>
            <person name="Frickenhaus S."/>
            <person name="Gonzalez K."/>
            <person name="Herman E.K."/>
            <person name="Lin Y.C."/>
            <person name="Napier J."/>
            <person name="Ogata H."/>
            <person name="Sarno A.F."/>
            <person name="Shmutz J."/>
            <person name="Schroeder D."/>
            <person name="de Vargas C."/>
            <person name="Verret F."/>
            <person name="von Dassow P."/>
            <person name="Valentin K."/>
            <person name="Van de Peer Y."/>
            <person name="Wheeler G."/>
            <person name="Dacks J.B."/>
            <person name="Delwiche C.F."/>
            <person name="Dyhrman S.T."/>
            <person name="Glockner G."/>
            <person name="John U."/>
            <person name="Richards T."/>
            <person name="Worden A.Z."/>
            <person name="Zhang X."/>
            <person name="Grigoriev I.V."/>
            <person name="Allen A.E."/>
            <person name="Bidle K."/>
            <person name="Borodovsky M."/>
            <person name="Bowler C."/>
            <person name="Brownlee C."/>
            <person name="Cock J.M."/>
            <person name="Elias M."/>
            <person name="Gladyshev V.N."/>
            <person name="Groth M."/>
            <person name="Guda C."/>
            <person name="Hadaegh A."/>
            <person name="Iglesias-Rodriguez M.D."/>
            <person name="Jenkins J."/>
            <person name="Jones B.M."/>
            <person name="Lawson T."/>
            <person name="Leese F."/>
            <person name="Lindquist E."/>
            <person name="Lobanov A."/>
            <person name="Lomsadze A."/>
            <person name="Malik S.B."/>
            <person name="Marsh M.E."/>
            <person name="Mackinder L."/>
            <person name="Mock T."/>
            <person name="Mueller-Roeber B."/>
            <person name="Pagarete A."/>
            <person name="Parker M."/>
            <person name="Probert I."/>
            <person name="Quesneville H."/>
            <person name="Raines C."/>
            <person name="Rensing S.A."/>
            <person name="Riano-Pachon D.M."/>
            <person name="Richier S."/>
            <person name="Rokitta S."/>
            <person name="Shiraiwa Y."/>
            <person name="Soanes D.M."/>
            <person name="van der Giezen M."/>
            <person name="Wahlund T.M."/>
            <person name="Williams B."/>
            <person name="Wilson W."/>
            <person name="Wolfe G."/>
            <person name="Wurch L.L."/>
        </authorList>
    </citation>
    <scope>NUCLEOTIDE SEQUENCE</scope>
</reference>
<dbReference type="GO" id="GO:0003755">
    <property type="term" value="F:peptidyl-prolyl cis-trans isomerase activity"/>
    <property type="evidence" value="ECO:0007669"/>
    <property type="project" value="UniProtKB-KW"/>
</dbReference>
<dbReference type="PROSITE" id="PS50059">
    <property type="entry name" value="FKBP_PPIASE"/>
    <property type="match status" value="1"/>
</dbReference>
<sequence>SSGAVLTGRPSISRRLALAAGSAAASRPIAVHSSQQLSFVTTESGLRWADIKTGSGDTVTPFSRVTFHAVGRLVGKQGWVFMNTQAEEDEPYRLTMGSGQLIDGMEEGLLGMRQGGTRRLVIPSRLGYKDRAHEPVPRSFGQRQRLYGTVLNENR</sequence>
<evidence type="ECO:0000259" key="2">
    <source>
        <dbReference type="PROSITE" id="PS50059"/>
    </source>
</evidence>
<proteinExistence type="predicted"/>
<keyword evidence="1" id="KW-0697">Rotamase</keyword>
<dbReference type="PaxDb" id="2903-EOD29882"/>
<evidence type="ECO:0000313" key="3">
    <source>
        <dbReference type="EnsemblProtists" id="EOD29882"/>
    </source>
</evidence>
<dbReference type="PANTHER" id="PTHR47860:SF1">
    <property type="entry name" value="PEPTIDYL-PROLYL CIS-TRANS ISOMERASE FKBP17-1, CHLOROPLASTIC"/>
    <property type="match status" value="1"/>
</dbReference>
<accession>A0A0D3K297</accession>
<dbReference type="RefSeq" id="XP_005782311.1">
    <property type="nucleotide sequence ID" value="XM_005782254.1"/>
</dbReference>
<dbReference type="OMA" id="YDHKDSN"/>
<evidence type="ECO:0000313" key="4">
    <source>
        <dbReference type="Proteomes" id="UP000013827"/>
    </source>
</evidence>
<dbReference type="InterPro" id="IPR044197">
    <property type="entry name" value="FKBP17-1-like"/>
</dbReference>
<dbReference type="STRING" id="2903.R1D4C5"/>
<dbReference type="PANTHER" id="PTHR47860">
    <property type="entry name" value="PEPTIDYL-PROLYL CIS-TRANS ISOMERASE FKBP17-1, CHLOROPLASTIC"/>
    <property type="match status" value="1"/>
</dbReference>
<dbReference type="GeneID" id="17280249"/>
<dbReference type="AlphaFoldDB" id="A0A0D3K297"/>
<dbReference type="EnsemblProtists" id="EOD29882">
    <property type="protein sequence ID" value="EOD29882"/>
    <property type="gene ID" value="EMIHUDRAFT_60087"/>
</dbReference>
<dbReference type="InterPro" id="IPR046357">
    <property type="entry name" value="PPIase_dom_sf"/>
</dbReference>
<protein>
    <recommendedName>
        <fullName evidence="1">peptidylprolyl isomerase</fullName>
        <ecNumber evidence="1">5.2.1.8</ecNumber>
    </recommendedName>
</protein>
<dbReference type="EnsemblProtists" id="EOD34979">
    <property type="protein sequence ID" value="EOD34979"/>
    <property type="gene ID" value="EMIHUDRAFT_56761"/>
</dbReference>
<name>A0A0D3K297_EMIH1</name>
<dbReference type="GeneID" id="17275157"/>
<keyword evidence="4" id="KW-1185">Reference proteome</keyword>
<evidence type="ECO:0000256" key="1">
    <source>
        <dbReference type="PROSITE-ProRule" id="PRU00277"/>
    </source>
</evidence>
<dbReference type="Proteomes" id="UP000013827">
    <property type="component" value="Unassembled WGS sequence"/>
</dbReference>
<dbReference type="EC" id="5.2.1.8" evidence="1"/>
<dbReference type="InterPro" id="IPR001179">
    <property type="entry name" value="PPIase_FKBP_dom"/>
</dbReference>
<feature type="domain" description="PPIase FKBP-type" evidence="2">
    <location>
        <begin position="62"/>
        <end position="137"/>
    </location>
</feature>
<dbReference type="Pfam" id="PF00254">
    <property type="entry name" value="FKBP_C"/>
    <property type="match status" value="1"/>
</dbReference>
<dbReference type="HOGENOM" id="CLU_1700136_0_0_1"/>
<keyword evidence="1" id="KW-0413">Isomerase</keyword>
<reference evidence="3" key="2">
    <citation type="submission" date="2024-10" db="UniProtKB">
        <authorList>
            <consortium name="EnsemblProtists"/>
        </authorList>
    </citation>
    <scope>IDENTIFICATION</scope>
</reference>
<organism evidence="3 4">
    <name type="scientific">Emiliania huxleyi (strain CCMP1516)</name>
    <dbReference type="NCBI Taxonomy" id="280463"/>
    <lineage>
        <taxon>Eukaryota</taxon>
        <taxon>Haptista</taxon>
        <taxon>Haptophyta</taxon>
        <taxon>Prymnesiophyceae</taxon>
        <taxon>Isochrysidales</taxon>
        <taxon>Noelaerhabdaceae</taxon>
        <taxon>Emiliania</taxon>
    </lineage>
</organism>
<dbReference type="SUPFAM" id="SSF54534">
    <property type="entry name" value="FKBP-like"/>
    <property type="match status" value="1"/>
</dbReference>
<comment type="catalytic activity">
    <reaction evidence="1">
        <text>[protein]-peptidylproline (omega=180) = [protein]-peptidylproline (omega=0)</text>
        <dbReference type="Rhea" id="RHEA:16237"/>
        <dbReference type="Rhea" id="RHEA-COMP:10747"/>
        <dbReference type="Rhea" id="RHEA-COMP:10748"/>
        <dbReference type="ChEBI" id="CHEBI:83833"/>
        <dbReference type="ChEBI" id="CHEBI:83834"/>
        <dbReference type="EC" id="5.2.1.8"/>
    </reaction>
</comment>
<dbReference type="KEGG" id="ehx:EMIHUDRAFT_60087"/>
<dbReference type="RefSeq" id="XP_005787408.1">
    <property type="nucleotide sequence ID" value="XM_005787351.1"/>
</dbReference>